<accession>A0A2N5NDR2</accession>
<evidence type="ECO:0000256" key="1">
    <source>
        <dbReference type="ARBA" id="ARBA00022729"/>
    </source>
</evidence>
<dbReference type="Pfam" id="PF01551">
    <property type="entry name" value="Peptidase_M23"/>
    <property type="match status" value="1"/>
</dbReference>
<dbReference type="Proteomes" id="UP000234789">
    <property type="component" value="Unassembled WGS sequence"/>
</dbReference>
<evidence type="ECO:0000259" key="5">
    <source>
        <dbReference type="Pfam" id="PF24568"/>
    </source>
</evidence>
<dbReference type="InterPro" id="IPR011055">
    <property type="entry name" value="Dup_hybrid_motif"/>
</dbReference>
<dbReference type="InterPro" id="IPR016047">
    <property type="entry name" value="M23ase_b-sheet_dom"/>
</dbReference>
<evidence type="ECO:0000313" key="6">
    <source>
        <dbReference type="EMBL" id="PLT48473.1"/>
    </source>
</evidence>
<dbReference type="AlphaFoldDB" id="A0A2N5NDR2"/>
<feature type="domain" description="M23ase beta-sheet core" evidence="4">
    <location>
        <begin position="292"/>
        <end position="388"/>
    </location>
</feature>
<organism evidence="6 7">
    <name type="scientific">Paenibacillus pasadenensis</name>
    <dbReference type="NCBI Taxonomy" id="217090"/>
    <lineage>
        <taxon>Bacteria</taxon>
        <taxon>Bacillati</taxon>
        <taxon>Bacillota</taxon>
        <taxon>Bacilli</taxon>
        <taxon>Bacillales</taxon>
        <taxon>Paenibacillaceae</taxon>
        <taxon>Paenibacillus</taxon>
    </lineage>
</organism>
<evidence type="ECO:0000256" key="3">
    <source>
        <dbReference type="SAM" id="SignalP"/>
    </source>
</evidence>
<keyword evidence="1 3" id="KW-0732">Signal</keyword>
<reference evidence="6 7" key="1">
    <citation type="submission" date="2017-05" db="EMBL/GenBank/DDBJ databases">
        <title>Functional genome analysis of Paenibacillus pasadenensis strain R16: insights on endophytic life style and antifungal activity.</title>
        <authorList>
            <person name="Passera A."/>
            <person name="Marcolungo L."/>
            <person name="Casati P."/>
            <person name="Brasca M."/>
            <person name="Quaglino F."/>
            <person name="Delledonne M."/>
        </authorList>
    </citation>
    <scope>NUCLEOTIDE SEQUENCE [LARGE SCALE GENOMIC DNA]</scope>
    <source>
        <strain evidence="6 7">R16</strain>
    </source>
</reference>
<keyword evidence="7" id="KW-1185">Reference proteome</keyword>
<dbReference type="InterPro" id="IPR057309">
    <property type="entry name" value="PcsB_CC"/>
</dbReference>
<name>A0A2N5NDR2_9BACL</name>
<dbReference type="GO" id="GO:0004222">
    <property type="term" value="F:metalloendopeptidase activity"/>
    <property type="evidence" value="ECO:0007669"/>
    <property type="project" value="TreeGrafter"/>
</dbReference>
<evidence type="ECO:0000256" key="2">
    <source>
        <dbReference type="SAM" id="Coils"/>
    </source>
</evidence>
<keyword evidence="2" id="KW-0175">Coiled coil</keyword>
<feature type="coiled-coil region" evidence="2">
    <location>
        <begin position="25"/>
        <end position="59"/>
    </location>
</feature>
<protein>
    <submittedName>
        <fullName evidence="6">Membrane proteins related to metalloendopeptidase</fullName>
    </submittedName>
</protein>
<feature type="signal peptide" evidence="3">
    <location>
        <begin position="1"/>
        <end position="25"/>
    </location>
</feature>
<gene>
    <name evidence="6" type="ORF">B8V81_0605</name>
</gene>
<proteinExistence type="predicted"/>
<dbReference type="FunFam" id="2.70.70.10:FF:000006">
    <property type="entry name" value="M23 family peptidase"/>
    <property type="match status" value="1"/>
</dbReference>
<feature type="domain" description="Peptidoglycan hydrolase PcsB coiled-coil" evidence="5">
    <location>
        <begin position="110"/>
        <end position="182"/>
    </location>
</feature>
<sequence length="397" mass="43489">MNRTIRKLAGSVLAGALILTAMPQAAGALSQSEKINRELKQVREQMQAAAQGRKQADAQSKTVLTQKFYTAESLKAVMTEIDTVGSRMSAVQSQVSSTTQALEQTARELDEAEQRIARQDERLQSRMRVTYMNGRVSYLDVLLNATSFSDFLGRLDSLHTIMVQDKETLLDRKQDKQLVVAKKAEVEQKLAEVKSLYAKVAEYQQVLASKEAQKTQLISSYNTKLDELGDISEEQEKLLLELAAKESALIKKKNSLKTTYSGGQLGAPVKASYRLSSPFGYRIHPISGTRKLHAGVDMAAPAGTNIYAAEGGIVLVAQWWSGYGNCIVIDHGGGLWTIYGHIRDGGILVEKGQTVKRGEHIGEVGSTGNSTGNHLHFEVRKNGEPVNPLPYLKGKAN</sequence>
<dbReference type="Gene3D" id="2.70.70.10">
    <property type="entry name" value="Glucose Permease (Domain IIA)"/>
    <property type="match status" value="1"/>
</dbReference>
<dbReference type="RefSeq" id="WP_052333257.1">
    <property type="nucleotide sequence ID" value="NZ_BIMM01000023.1"/>
</dbReference>
<dbReference type="CDD" id="cd12797">
    <property type="entry name" value="M23_peptidase"/>
    <property type="match status" value="1"/>
</dbReference>
<dbReference type="PANTHER" id="PTHR21666:SF289">
    <property type="entry name" value="L-ALA--D-GLU ENDOPEPTIDASE"/>
    <property type="match status" value="1"/>
</dbReference>
<evidence type="ECO:0000313" key="7">
    <source>
        <dbReference type="Proteomes" id="UP000234789"/>
    </source>
</evidence>
<evidence type="ECO:0000259" key="4">
    <source>
        <dbReference type="Pfam" id="PF01551"/>
    </source>
</evidence>
<dbReference type="PANTHER" id="PTHR21666">
    <property type="entry name" value="PEPTIDASE-RELATED"/>
    <property type="match status" value="1"/>
</dbReference>
<dbReference type="Gene3D" id="6.10.250.3150">
    <property type="match status" value="1"/>
</dbReference>
<dbReference type="EMBL" id="NFEZ01000001">
    <property type="protein sequence ID" value="PLT48473.1"/>
    <property type="molecule type" value="Genomic_DNA"/>
</dbReference>
<feature type="coiled-coil region" evidence="2">
    <location>
        <begin position="95"/>
        <end position="129"/>
    </location>
</feature>
<dbReference type="SUPFAM" id="SSF51261">
    <property type="entry name" value="Duplicated hybrid motif"/>
    <property type="match status" value="1"/>
</dbReference>
<dbReference type="Pfam" id="PF24568">
    <property type="entry name" value="CC_PcsB"/>
    <property type="match status" value="1"/>
</dbReference>
<dbReference type="InterPro" id="IPR050570">
    <property type="entry name" value="Cell_wall_metabolism_enzyme"/>
</dbReference>
<feature type="chain" id="PRO_5038836547" evidence="3">
    <location>
        <begin position="26"/>
        <end position="397"/>
    </location>
</feature>
<comment type="caution">
    <text evidence="6">The sequence shown here is derived from an EMBL/GenBank/DDBJ whole genome shotgun (WGS) entry which is preliminary data.</text>
</comment>